<dbReference type="AlphaFoldDB" id="F2ARX8"/>
<protein>
    <submittedName>
        <fullName evidence="2">Uncharacterized protein</fullName>
    </submittedName>
</protein>
<dbReference type="Proteomes" id="UP000006222">
    <property type="component" value="Unassembled WGS sequence"/>
</dbReference>
<comment type="caution">
    <text evidence="2">The sequence shown here is derived from an EMBL/GenBank/DDBJ whole genome shotgun (WGS) entry which is preliminary data.</text>
</comment>
<gene>
    <name evidence="2" type="ORF">RBWH47_01548</name>
</gene>
<evidence type="ECO:0000313" key="2">
    <source>
        <dbReference type="EMBL" id="EGF27577.1"/>
    </source>
</evidence>
<sequence>MRKATRTPAGGRFDAGRLLNRLHGLGRESIENGSLGITEDHALSSPFGSRVRGLVRKSGGIGKKTVPPSLGIKTRLRKSGGPIKLGGRLLSDLR</sequence>
<accession>F2ARX8</accession>
<evidence type="ECO:0000256" key="1">
    <source>
        <dbReference type="SAM" id="MobiDB-lite"/>
    </source>
</evidence>
<organism evidence="2 3">
    <name type="scientific">Rhodopirellula baltica WH47</name>
    <dbReference type="NCBI Taxonomy" id="991778"/>
    <lineage>
        <taxon>Bacteria</taxon>
        <taxon>Pseudomonadati</taxon>
        <taxon>Planctomycetota</taxon>
        <taxon>Planctomycetia</taxon>
        <taxon>Pirellulales</taxon>
        <taxon>Pirellulaceae</taxon>
        <taxon>Rhodopirellula</taxon>
    </lineage>
</organism>
<feature type="region of interest" description="Disordered" evidence="1">
    <location>
        <begin position="58"/>
        <end position="78"/>
    </location>
</feature>
<evidence type="ECO:0000313" key="3">
    <source>
        <dbReference type="Proteomes" id="UP000006222"/>
    </source>
</evidence>
<dbReference type="EMBL" id="AFAR01000135">
    <property type="protein sequence ID" value="EGF27577.1"/>
    <property type="molecule type" value="Genomic_DNA"/>
</dbReference>
<name>F2ARX8_RHOBT</name>
<proteinExistence type="predicted"/>
<reference evidence="2 3" key="1">
    <citation type="journal article" date="2013" name="Mar. Genomics">
        <title>Expression of sulfatases in Rhodopirellula baltica and the diversity of sulfatases in the genus Rhodopirellula.</title>
        <authorList>
            <person name="Wegner C.E."/>
            <person name="Richter-Heitmann T."/>
            <person name="Klindworth A."/>
            <person name="Klockow C."/>
            <person name="Richter M."/>
            <person name="Achstetter T."/>
            <person name="Glockner F.O."/>
            <person name="Harder J."/>
        </authorList>
    </citation>
    <scope>NUCLEOTIDE SEQUENCE [LARGE SCALE GENOMIC DNA]</scope>
    <source>
        <strain evidence="2 3">WH47</strain>
    </source>
</reference>